<dbReference type="EMBL" id="BSOH01000001">
    <property type="protein sequence ID" value="GLR15477.1"/>
    <property type="molecule type" value="Genomic_DNA"/>
</dbReference>
<keyword evidence="3" id="KW-1133">Transmembrane helix</keyword>
<evidence type="ECO:0000256" key="4">
    <source>
        <dbReference type="ARBA" id="ARBA00023136"/>
    </source>
</evidence>
<gene>
    <name evidence="6" type="ORF">GCM10007940_00920</name>
</gene>
<dbReference type="Proteomes" id="UP001156666">
    <property type="component" value="Unassembled WGS sequence"/>
</dbReference>
<reference evidence="6" key="2">
    <citation type="submission" date="2023-01" db="EMBL/GenBank/DDBJ databases">
        <title>Draft genome sequence of Portibacter lacus strain NBRC 108769.</title>
        <authorList>
            <person name="Sun Q."/>
            <person name="Mori K."/>
        </authorList>
    </citation>
    <scope>NUCLEOTIDE SEQUENCE</scope>
    <source>
        <strain evidence="6">NBRC 108769</strain>
    </source>
</reference>
<accession>A0AA37WD42</accession>
<evidence type="ECO:0000259" key="5">
    <source>
        <dbReference type="Pfam" id="PF01094"/>
    </source>
</evidence>
<evidence type="ECO:0000256" key="1">
    <source>
        <dbReference type="ARBA" id="ARBA00004370"/>
    </source>
</evidence>
<keyword evidence="2" id="KW-0812">Transmembrane</keyword>
<evidence type="ECO:0000256" key="3">
    <source>
        <dbReference type="ARBA" id="ARBA00022989"/>
    </source>
</evidence>
<dbReference type="SUPFAM" id="SSF53822">
    <property type="entry name" value="Periplasmic binding protein-like I"/>
    <property type="match status" value="1"/>
</dbReference>
<evidence type="ECO:0000256" key="2">
    <source>
        <dbReference type="ARBA" id="ARBA00022692"/>
    </source>
</evidence>
<reference evidence="6" key="1">
    <citation type="journal article" date="2014" name="Int. J. Syst. Evol. Microbiol.">
        <title>Complete genome sequence of Corynebacterium casei LMG S-19264T (=DSM 44701T), isolated from a smear-ripened cheese.</title>
        <authorList>
            <consortium name="US DOE Joint Genome Institute (JGI-PGF)"/>
            <person name="Walter F."/>
            <person name="Albersmeier A."/>
            <person name="Kalinowski J."/>
            <person name="Ruckert C."/>
        </authorList>
    </citation>
    <scope>NUCLEOTIDE SEQUENCE</scope>
    <source>
        <strain evidence="6">NBRC 108769</strain>
    </source>
</reference>
<comment type="caution">
    <text evidence="6">The sequence shown here is derived from an EMBL/GenBank/DDBJ whole genome shotgun (WGS) entry which is preliminary data.</text>
</comment>
<keyword evidence="4" id="KW-0472">Membrane</keyword>
<name>A0AA37WD42_9BACT</name>
<dbReference type="Pfam" id="PF01094">
    <property type="entry name" value="ANF_receptor"/>
    <property type="match status" value="1"/>
</dbReference>
<evidence type="ECO:0000313" key="7">
    <source>
        <dbReference type="Proteomes" id="UP001156666"/>
    </source>
</evidence>
<feature type="domain" description="Receptor ligand binding region" evidence="5">
    <location>
        <begin position="99"/>
        <end position="200"/>
    </location>
</feature>
<dbReference type="InterPro" id="IPR028082">
    <property type="entry name" value="Peripla_BP_I"/>
</dbReference>
<dbReference type="Gene3D" id="3.40.50.2300">
    <property type="match status" value="2"/>
</dbReference>
<dbReference type="GO" id="GO:0016020">
    <property type="term" value="C:membrane"/>
    <property type="evidence" value="ECO:0007669"/>
    <property type="project" value="UniProtKB-SubCell"/>
</dbReference>
<protein>
    <recommendedName>
        <fullName evidence="5">Receptor ligand binding region domain-containing protein</fullName>
    </recommendedName>
</protein>
<comment type="subcellular location">
    <subcellularLocation>
        <location evidence="1">Membrane</location>
    </subcellularLocation>
</comment>
<keyword evidence="7" id="KW-1185">Reference proteome</keyword>
<evidence type="ECO:0000313" key="6">
    <source>
        <dbReference type="EMBL" id="GLR15477.1"/>
    </source>
</evidence>
<dbReference type="AlphaFoldDB" id="A0AA37WD42"/>
<dbReference type="InterPro" id="IPR001828">
    <property type="entry name" value="ANF_lig-bd_rcpt"/>
</dbReference>
<sequence>MIFTSGCGLFNSARDKNKDNVVKDRTETAMDTMELTEIPESEVSPIKKDPQIIEIEDDFSAYKKDTYKIGMFIPFNASDSNYDVNDGGDQKFVNYYAGVKLALEEFDQEGHHFEVKVMDSERSPEVVRGKIERGEVKDFDVIVGPYDRNGLSLTAEYGKESKTAVISPWLSSTKITDENPYYIQLRPSLSSHYFKLIDHVNQNFTADEIVLVGRNINSDKNRFRYFQRTYSAINDFNNGNELKEYFINDDSLNYADFAFSNLFVGGGKKAIILPNWNYNDEDFIYSVLRRLNIERGRAEVFVYGMPILFDSEKIDFDFYKNLNIRTCVSEFVDWEDERVKTFMRKFYDKYGDLPTSDAFEGYDMINFIGSNLVKYGINFQLYLEQDRNRYLQTAYNIQKIYDEQDEQFEHIKYLENEHLDLIQYKGNKFVKID</sequence>
<dbReference type="CDD" id="cd06268">
    <property type="entry name" value="PBP1_ABC_transporter_LIVBP-like"/>
    <property type="match status" value="1"/>
</dbReference>
<organism evidence="6 7">
    <name type="scientific">Portibacter lacus</name>
    <dbReference type="NCBI Taxonomy" id="1099794"/>
    <lineage>
        <taxon>Bacteria</taxon>
        <taxon>Pseudomonadati</taxon>
        <taxon>Bacteroidota</taxon>
        <taxon>Saprospiria</taxon>
        <taxon>Saprospirales</taxon>
        <taxon>Haliscomenobacteraceae</taxon>
        <taxon>Portibacter</taxon>
    </lineage>
</organism>
<proteinExistence type="predicted"/>